<sequence length="126" mass="13695">MAIAIAFTVTILSISEGLTTSFENSIAKQGADIIIVPKEAEAYPYPDVAAFVGSFPEELLEEIEQVDNVKATYPVFTAIPMDFMPDKPGAIPILYGVTPDYFPEIAAYLSLAEGRLLEDGDEYVLV</sequence>
<dbReference type="AlphaFoldDB" id="X1MI85"/>
<gene>
    <name evidence="2" type="ORF">S06H3_13420</name>
</gene>
<reference evidence="2" key="1">
    <citation type="journal article" date="2014" name="Front. Microbiol.">
        <title>High frequency of phylogenetically diverse reductive dehalogenase-homologous genes in deep subseafloor sedimentary metagenomes.</title>
        <authorList>
            <person name="Kawai M."/>
            <person name="Futagami T."/>
            <person name="Toyoda A."/>
            <person name="Takaki Y."/>
            <person name="Nishi S."/>
            <person name="Hori S."/>
            <person name="Arai W."/>
            <person name="Tsubouchi T."/>
            <person name="Morono Y."/>
            <person name="Uchiyama I."/>
            <person name="Ito T."/>
            <person name="Fujiyama A."/>
            <person name="Inagaki F."/>
            <person name="Takami H."/>
        </authorList>
    </citation>
    <scope>NUCLEOTIDE SEQUENCE</scope>
    <source>
        <strain evidence="2">Expedition CK06-06</strain>
    </source>
</reference>
<dbReference type="InterPro" id="IPR025857">
    <property type="entry name" value="MacB_PCD"/>
</dbReference>
<feature type="non-terminal residue" evidence="2">
    <location>
        <position position="126"/>
    </location>
</feature>
<proteinExistence type="predicted"/>
<dbReference type="EMBL" id="BARV01006553">
    <property type="protein sequence ID" value="GAI14430.1"/>
    <property type="molecule type" value="Genomic_DNA"/>
</dbReference>
<name>X1MI85_9ZZZZ</name>
<organism evidence="2">
    <name type="scientific">marine sediment metagenome</name>
    <dbReference type="NCBI Taxonomy" id="412755"/>
    <lineage>
        <taxon>unclassified sequences</taxon>
        <taxon>metagenomes</taxon>
        <taxon>ecological metagenomes</taxon>
    </lineage>
</organism>
<comment type="caution">
    <text evidence="2">The sequence shown here is derived from an EMBL/GenBank/DDBJ whole genome shotgun (WGS) entry which is preliminary data.</text>
</comment>
<evidence type="ECO:0000313" key="2">
    <source>
        <dbReference type="EMBL" id="GAI14430.1"/>
    </source>
</evidence>
<accession>X1MI85</accession>
<dbReference type="Pfam" id="PF12704">
    <property type="entry name" value="MacB_PCD"/>
    <property type="match status" value="1"/>
</dbReference>
<protein>
    <recommendedName>
        <fullName evidence="1">MacB-like periplasmic core domain-containing protein</fullName>
    </recommendedName>
</protein>
<feature type="domain" description="MacB-like periplasmic core" evidence="1">
    <location>
        <begin position="1"/>
        <end position="122"/>
    </location>
</feature>
<evidence type="ECO:0000259" key="1">
    <source>
        <dbReference type="Pfam" id="PF12704"/>
    </source>
</evidence>